<organism evidence="2 3">
    <name type="scientific">Acrasis kona</name>
    <dbReference type="NCBI Taxonomy" id="1008807"/>
    <lineage>
        <taxon>Eukaryota</taxon>
        <taxon>Discoba</taxon>
        <taxon>Heterolobosea</taxon>
        <taxon>Tetramitia</taxon>
        <taxon>Eutetramitia</taxon>
        <taxon>Acrasidae</taxon>
        <taxon>Acrasis</taxon>
    </lineage>
</organism>
<comment type="caution">
    <text evidence="2">The sequence shown here is derived from an EMBL/GenBank/DDBJ whole genome shotgun (WGS) entry which is preliminary data.</text>
</comment>
<sequence>MSNLTALPLHQITKINYPEIPKPVDVNVIKGTDFDNRLARDVKLKELPRFLYQHANYNGFIRFQIWFNRKFPSMNHTKYLPRSIGTFFAVLCAPGIFNSCMKTIKTRNAYIYAKYGDEFNNFPESEKRRIRRQVTYYLAENR</sequence>
<feature type="transmembrane region" description="Helical" evidence="1">
    <location>
        <begin position="79"/>
        <end position="97"/>
    </location>
</feature>
<keyword evidence="1" id="KW-0812">Transmembrane</keyword>
<gene>
    <name evidence="2" type="ORF">AKO1_012499</name>
</gene>
<keyword evidence="1" id="KW-1133">Transmembrane helix</keyword>
<evidence type="ECO:0000313" key="3">
    <source>
        <dbReference type="Proteomes" id="UP001431209"/>
    </source>
</evidence>
<dbReference type="EMBL" id="JAOPGA020000776">
    <property type="protein sequence ID" value="KAL0481581.1"/>
    <property type="molecule type" value="Genomic_DNA"/>
</dbReference>
<proteinExistence type="predicted"/>
<evidence type="ECO:0000313" key="2">
    <source>
        <dbReference type="EMBL" id="KAL0481581.1"/>
    </source>
</evidence>
<reference evidence="2 3" key="1">
    <citation type="submission" date="2024-03" db="EMBL/GenBank/DDBJ databases">
        <title>The Acrasis kona genome and developmental transcriptomes reveal deep origins of eukaryotic multicellular pathways.</title>
        <authorList>
            <person name="Sheikh S."/>
            <person name="Fu C.-J."/>
            <person name="Brown M.W."/>
            <person name="Baldauf S.L."/>
        </authorList>
    </citation>
    <scope>NUCLEOTIDE SEQUENCE [LARGE SCALE GENOMIC DNA]</scope>
    <source>
        <strain evidence="2 3">ATCC MYA-3509</strain>
    </source>
</reference>
<keyword evidence="1" id="KW-0472">Membrane</keyword>
<keyword evidence="3" id="KW-1185">Reference proteome</keyword>
<name>A0AAW2YY18_9EUKA</name>
<dbReference type="Proteomes" id="UP001431209">
    <property type="component" value="Unassembled WGS sequence"/>
</dbReference>
<dbReference type="AlphaFoldDB" id="A0AAW2YY18"/>
<evidence type="ECO:0000256" key="1">
    <source>
        <dbReference type="SAM" id="Phobius"/>
    </source>
</evidence>
<protein>
    <submittedName>
        <fullName evidence="2">Uncharacterized protein</fullName>
    </submittedName>
</protein>
<accession>A0AAW2YY18</accession>